<dbReference type="PANTHER" id="PTHR45740:SF4">
    <property type="entry name" value="PROTEIN MONO-ADP-RIBOSYLTRANSFERASE PARP11"/>
    <property type="match status" value="1"/>
</dbReference>
<keyword evidence="5" id="KW-1185">Reference proteome</keyword>
<evidence type="ECO:0000259" key="3">
    <source>
        <dbReference type="PROSITE" id="PS51059"/>
    </source>
</evidence>
<feature type="domain" description="PARP catalytic" evidence="3">
    <location>
        <begin position="1"/>
        <end position="80"/>
    </location>
</feature>
<proteinExistence type="inferred from homology"/>
<dbReference type="OrthoDB" id="6133115at2759"/>
<dbReference type="GO" id="GO:0003950">
    <property type="term" value="F:NAD+ poly-ADP-ribosyltransferase activity"/>
    <property type="evidence" value="ECO:0007669"/>
    <property type="project" value="InterPro"/>
</dbReference>
<organism evidence="4 5">
    <name type="scientific">Synaphobranchus kaupii</name>
    <name type="common">Kaup's arrowtooth eel</name>
    <dbReference type="NCBI Taxonomy" id="118154"/>
    <lineage>
        <taxon>Eukaryota</taxon>
        <taxon>Metazoa</taxon>
        <taxon>Chordata</taxon>
        <taxon>Craniata</taxon>
        <taxon>Vertebrata</taxon>
        <taxon>Euteleostomi</taxon>
        <taxon>Actinopterygii</taxon>
        <taxon>Neopterygii</taxon>
        <taxon>Teleostei</taxon>
        <taxon>Anguilliformes</taxon>
        <taxon>Synaphobranchidae</taxon>
        <taxon>Synaphobranchus</taxon>
    </lineage>
</organism>
<dbReference type="GO" id="GO:0005634">
    <property type="term" value="C:nucleus"/>
    <property type="evidence" value="ECO:0007669"/>
    <property type="project" value="TreeGrafter"/>
</dbReference>
<dbReference type="PANTHER" id="PTHR45740">
    <property type="entry name" value="POLY [ADP-RIBOSE] POLYMERASE"/>
    <property type="match status" value="1"/>
</dbReference>
<name>A0A9Q1GCJ7_SYNKA</name>
<dbReference type="InterPro" id="IPR012317">
    <property type="entry name" value="Poly(ADP-ribose)pol_cat_dom"/>
</dbReference>
<protein>
    <recommendedName>
        <fullName evidence="3">PARP catalytic domain-containing protein</fullName>
    </recommendedName>
</protein>
<comment type="similarity">
    <text evidence="1">Belongs to the ARTD/PARP family.</text>
</comment>
<dbReference type="GO" id="GO:1990404">
    <property type="term" value="F:NAD+-protein mono-ADP-ribosyltransferase activity"/>
    <property type="evidence" value="ECO:0007669"/>
    <property type="project" value="TreeGrafter"/>
</dbReference>
<evidence type="ECO:0000256" key="2">
    <source>
        <dbReference type="SAM" id="MobiDB-lite"/>
    </source>
</evidence>
<dbReference type="Gene3D" id="3.90.228.10">
    <property type="match status" value="1"/>
</dbReference>
<dbReference type="EMBL" id="JAINUF010000001">
    <property type="protein sequence ID" value="KAJ8381442.1"/>
    <property type="molecule type" value="Genomic_DNA"/>
</dbReference>
<evidence type="ECO:0000256" key="1">
    <source>
        <dbReference type="ARBA" id="ARBA00024347"/>
    </source>
</evidence>
<evidence type="ECO:0000313" key="4">
    <source>
        <dbReference type="EMBL" id="KAJ8381442.1"/>
    </source>
</evidence>
<feature type="compositionally biased region" description="Basic and acidic residues" evidence="2">
    <location>
        <begin position="60"/>
        <end position="74"/>
    </location>
</feature>
<dbReference type="PROSITE" id="PS51059">
    <property type="entry name" value="PARP_CATALYTIC"/>
    <property type="match status" value="1"/>
</dbReference>
<evidence type="ECO:0000313" key="5">
    <source>
        <dbReference type="Proteomes" id="UP001152622"/>
    </source>
</evidence>
<dbReference type="InterPro" id="IPR051712">
    <property type="entry name" value="ARTD-AVP"/>
</dbReference>
<accession>A0A9Q1GCJ7</accession>
<comment type="caution">
    <text evidence="4">The sequence shown here is derived from an EMBL/GenBank/DDBJ whole genome shotgun (WGS) entry which is preliminary data.</text>
</comment>
<dbReference type="AlphaFoldDB" id="A0A9Q1GCJ7"/>
<sequence>MILARVLVGEYTQGVAMLCQAPSKDQTKTSFYDSCVDNFTHPTMFVVFDNNQRAQESRLSELKEREQGMEREMEAETGCE</sequence>
<feature type="region of interest" description="Disordered" evidence="2">
    <location>
        <begin position="60"/>
        <end position="80"/>
    </location>
</feature>
<dbReference type="Proteomes" id="UP001152622">
    <property type="component" value="Chromosome 1"/>
</dbReference>
<dbReference type="SUPFAM" id="SSF56399">
    <property type="entry name" value="ADP-ribosylation"/>
    <property type="match status" value="1"/>
</dbReference>
<reference evidence="4" key="1">
    <citation type="journal article" date="2023" name="Science">
        <title>Genome structures resolve the early diversification of teleost fishes.</title>
        <authorList>
            <person name="Parey E."/>
            <person name="Louis A."/>
            <person name="Montfort J."/>
            <person name="Bouchez O."/>
            <person name="Roques C."/>
            <person name="Iampietro C."/>
            <person name="Lluch J."/>
            <person name="Castinel A."/>
            <person name="Donnadieu C."/>
            <person name="Desvignes T."/>
            <person name="Floi Bucao C."/>
            <person name="Jouanno E."/>
            <person name="Wen M."/>
            <person name="Mejri S."/>
            <person name="Dirks R."/>
            <person name="Jansen H."/>
            <person name="Henkel C."/>
            <person name="Chen W.J."/>
            <person name="Zahm M."/>
            <person name="Cabau C."/>
            <person name="Klopp C."/>
            <person name="Thompson A.W."/>
            <person name="Robinson-Rechavi M."/>
            <person name="Braasch I."/>
            <person name="Lecointre G."/>
            <person name="Bobe J."/>
            <person name="Postlethwait J.H."/>
            <person name="Berthelot C."/>
            <person name="Roest Crollius H."/>
            <person name="Guiguen Y."/>
        </authorList>
    </citation>
    <scope>NUCLEOTIDE SEQUENCE</scope>
    <source>
        <strain evidence="4">WJC10195</strain>
    </source>
</reference>
<gene>
    <name evidence="4" type="ORF">SKAU_G00022200</name>
</gene>